<evidence type="ECO:0000313" key="2">
    <source>
        <dbReference type="Proteomes" id="UP000308600"/>
    </source>
</evidence>
<accession>A0ACD3A9X1</accession>
<dbReference type="Proteomes" id="UP000308600">
    <property type="component" value="Unassembled WGS sequence"/>
</dbReference>
<protein>
    <submittedName>
        <fullName evidence="1">Uncharacterized protein</fullName>
    </submittedName>
</protein>
<reference evidence="1 2" key="1">
    <citation type="journal article" date="2019" name="Nat. Ecol. Evol.">
        <title>Megaphylogeny resolves global patterns of mushroom evolution.</title>
        <authorList>
            <person name="Varga T."/>
            <person name="Krizsan K."/>
            <person name="Foldi C."/>
            <person name="Dima B."/>
            <person name="Sanchez-Garcia M."/>
            <person name="Sanchez-Ramirez S."/>
            <person name="Szollosi G.J."/>
            <person name="Szarkandi J.G."/>
            <person name="Papp V."/>
            <person name="Albert L."/>
            <person name="Andreopoulos W."/>
            <person name="Angelini C."/>
            <person name="Antonin V."/>
            <person name="Barry K.W."/>
            <person name="Bougher N.L."/>
            <person name="Buchanan P."/>
            <person name="Buyck B."/>
            <person name="Bense V."/>
            <person name="Catcheside P."/>
            <person name="Chovatia M."/>
            <person name="Cooper J."/>
            <person name="Damon W."/>
            <person name="Desjardin D."/>
            <person name="Finy P."/>
            <person name="Geml J."/>
            <person name="Haridas S."/>
            <person name="Hughes K."/>
            <person name="Justo A."/>
            <person name="Karasinski D."/>
            <person name="Kautmanova I."/>
            <person name="Kiss B."/>
            <person name="Kocsube S."/>
            <person name="Kotiranta H."/>
            <person name="LaButti K.M."/>
            <person name="Lechner B.E."/>
            <person name="Liimatainen K."/>
            <person name="Lipzen A."/>
            <person name="Lukacs Z."/>
            <person name="Mihaltcheva S."/>
            <person name="Morgado L.N."/>
            <person name="Niskanen T."/>
            <person name="Noordeloos M.E."/>
            <person name="Ohm R.A."/>
            <person name="Ortiz-Santana B."/>
            <person name="Ovrebo C."/>
            <person name="Racz N."/>
            <person name="Riley R."/>
            <person name="Savchenko A."/>
            <person name="Shiryaev A."/>
            <person name="Soop K."/>
            <person name="Spirin V."/>
            <person name="Szebenyi C."/>
            <person name="Tomsovsky M."/>
            <person name="Tulloss R.E."/>
            <person name="Uehling J."/>
            <person name="Grigoriev I.V."/>
            <person name="Vagvolgyi C."/>
            <person name="Papp T."/>
            <person name="Martin F.M."/>
            <person name="Miettinen O."/>
            <person name="Hibbett D.S."/>
            <person name="Nagy L.G."/>
        </authorList>
    </citation>
    <scope>NUCLEOTIDE SEQUENCE [LARGE SCALE GENOMIC DNA]</scope>
    <source>
        <strain evidence="1 2">NL-1719</strain>
    </source>
</reference>
<name>A0ACD3A9X1_9AGAR</name>
<gene>
    <name evidence="1" type="ORF">BDN72DRAFT_964560</name>
</gene>
<proteinExistence type="predicted"/>
<dbReference type="EMBL" id="ML208583">
    <property type="protein sequence ID" value="TFK62416.1"/>
    <property type="molecule type" value="Genomic_DNA"/>
</dbReference>
<evidence type="ECO:0000313" key="1">
    <source>
        <dbReference type="EMBL" id="TFK62416.1"/>
    </source>
</evidence>
<sequence>MEQIPALFRRLGVTTQEAPVETVPPPNDPGVKPSESPSNLGPLSGHGEEDLWSNARLPHDVLEHIFLLYQEANEDSMKSALVVASICRHWRITALSVPLLWSNMQVSTNDRCSSINLATEWLPRCRRISLTLRWTEERPELDGFLTSLRESGAILQRANVDFQDEDYQKRCFPVLIEHHRSTLEELVIADDLPLDDLLLPNIKRLYLNQFPQSWSSSLPPTSLTTLCLTAEIHLEALTTLLLNCPFLKQIFVTIGEAAHRFSDDANSIQTATTVTPHHHLRYLGISGDDANIAGDLLHKFAFPSLYVLEYRPWDTALPEMQWLISHPLLPSIKRLTLQLEDDSSEMDLILRSVLRLTDSLEELLIYSSFDAFSIVLSVLSKARCVSPDSNSTNTEDLALYRLKRLHFALDAKFIDIDRSYRNSLRNLLEIWAPINPASDSNPTTSRPSLIEFSLVNWSDDENDATKLRNTIQMKAAPTCHIRLVRLEQDFWTEQFPLAFEMFPLPFSDTQRYRLLSPAGEWESKTGPIYHTW</sequence>
<organism evidence="1 2">
    <name type="scientific">Pluteus cervinus</name>
    <dbReference type="NCBI Taxonomy" id="181527"/>
    <lineage>
        <taxon>Eukaryota</taxon>
        <taxon>Fungi</taxon>
        <taxon>Dikarya</taxon>
        <taxon>Basidiomycota</taxon>
        <taxon>Agaricomycotina</taxon>
        <taxon>Agaricomycetes</taxon>
        <taxon>Agaricomycetidae</taxon>
        <taxon>Agaricales</taxon>
        <taxon>Pluteineae</taxon>
        <taxon>Pluteaceae</taxon>
        <taxon>Pluteus</taxon>
    </lineage>
</organism>
<keyword evidence="2" id="KW-1185">Reference proteome</keyword>